<dbReference type="EMBL" id="BARU01048846">
    <property type="protein sequence ID" value="GAH99616.1"/>
    <property type="molecule type" value="Genomic_DNA"/>
</dbReference>
<dbReference type="AlphaFoldDB" id="X1JY39"/>
<comment type="caution">
    <text evidence="1">The sequence shown here is derived from an EMBL/GenBank/DDBJ whole genome shotgun (WGS) entry which is preliminary data.</text>
</comment>
<name>X1JY39_9ZZZZ</name>
<protein>
    <submittedName>
        <fullName evidence="1">Uncharacterized protein</fullName>
    </submittedName>
</protein>
<sequence length="31" mass="3645">NMNFKKYLVGKVFNASSSFKRSIPSEYLNFK</sequence>
<accession>X1JY39</accession>
<feature type="non-terminal residue" evidence="1">
    <location>
        <position position="1"/>
    </location>
</feature>
<organism evidence="1">
    <name type="scientific">marine sediment metagenome</name>
    <dbReference type="NCBI Taxonomy" id="412755"/>
    <lineage>
        <taxon>unclassified sequences</taxon>
        <taxon>metagenomes</taxon>
        <taxon>ecological metagenomes</taxon>
    </lineage>
</organism>
<gene>
    <name evidence="1" type="ORF">S03H2_72338</name>
</gene>
<proteinExistence type="predicted"/>
<evidence type="ECO:0000313" key="1">
    <source>
        <dbReference type="EMBL" id="GAH99616.1"/>
    </source>
</evidence>
<reference evidence="1" key="1">
    <citation type="journal article" date="2014" name="Front. Microbiol.">
        <title>High frequency of phylogenetically diverse reductive dehalogenase-homologous genes in deep subseafloor sedimentary metagenomes.</title>
        <authorList>
            <person name="Kawai M."/>
            <person name="Futagami T."/>
            <person name="Toyoda A."/>
            <person name="Takaki Y."/>
            <person name="Nishi S."/>
            <person name="Hori S."/>
            <person name="Arai W."/>
            <person name="Tsubouchi T."/>
            <person name="Morono Y."/>
            <person name="Uchiyama I."/>
            <person name="Ito T."/>
            <person name="Fujiyama A."/>
            <person name="Inagaki F."/>
            <person name="Takami H."/>
        </authorList>
    </citation>
    <scope>NUCLEOTIDE SEQUENCE</scope>
    <source>
        <strain evidence="1">Expedition CK06-06</strain>
    </source>
</reference>